<dbReference type="Gene3D" id="6.10.250.2080">
    <property type="match status" value="1"/>
</dbReference>
<feature type="transmembrane region" description="Helical" evidence="3">
    <location>
        <begin position="90"/>
        <end position="108"/>
    </location>
</feature>
<reference evidence="4 5" key="1">
    <citation type="journal article" date="2009" name="Stand. Genomic Sci.">
        <title>Complete genome sequence of Rhodothermus marinus type strain (R-10).</title>
        <authorList>
            <person name="Nolan M."/>
            <person name="Tindall B.J."/>
            <person name="Pomrenke H."/>
            <person name="Lapidus A."/>
            <person name="Copeland A."/>
            <person name="Glavina Del Rio T."/>
            <person name="Lucas S."/>
            <person name="Chen F."/>
            <person name="Tice H."/>
            <person name="Cheng J.F."/>
            <person name="Saunders E."/>
            <person name="Han C."/>
            <person name="Bruce D."/>
            <person name="Goodwin L."/>
            <person name="Chain P."/>
            <person name="Pitluck S."/>
            <person name="Ovchinikova G."/>
            <person name="Pati A."/>
            <person name="Ivanova N."/>
            <person name="Mavromatis K."/>
            <person name="Chen A."/>
            <person name="Palaniappan K."/>
            <person name="Land M."/>
            <person name="Hauser L."/>
            <person name="Chang Y.J."/>
            <person name="Jeffries C.D."/>
            <person name="Brettin T."/>
            <person name="Goker M."/>
            <person name="Bristow J."/>
            <person name="Eisen J.A."/>
            <person name="Markowitz V."/>
            <person name="Hugenholtz P."/>
            <person name="Kyrpides N.C."/>
            <person name="Klenk H.P."/>
            <person name="Detter J.C."/>
        </authorList>
    </citation>
    <scope>NUCLEOTIDE SEQUENCE [LARGE SCALE GENOMIC DNA]</scope>
    <source>
        <strain evidence="5">ATCC 43812 / DSM 4252 / R-10</strain>
    </source>
</reference>
<dbReference type="STRING" id="518766.Rmar_0762"/>
<sequence>MPDRDQKQFDPTPRRLQKAREEGNVFRSQETSAVLLLLGGLLTLALSLPYAYGLMRQFTARTLMSAPFYPLTSGSVIGALQEALMVLGRLLVPFFALLLVIAFGVNVWQTGWHPTLKPLLPKPERISPLRGLQRLFSSRGLFNVLKALLKIAIVGPIAFLVIYRHLPEILELHTHSLEAILQATGLWMLQLAAYTLGALLLLSAADFAYEKWKYRQDLKMTAQEVKDEHRETEGDPMVKSRRLKKARELARRRRLDHAVLRSDVVITNPTHYAVALRYDPSEAPAPRVLAKGIRKRALRIRALALEHGIPVVEDPPLARALYHNVPEEQEIPEELYLAVATILAEIYRQRGQQPPGAGSR</sequence>
<keyword evidence="4" id="KW-0282">Flagellum</keyword>
<dbReference type="Proteomes" id="UP000002221">
    <property type="component" value="Chromosome"/>
</dbReference>
<feature type="region of interest" description="Disordered" evidence="2">
    <location>
        <begin position="1"/>
        <end position="23"/>
    </location>
</feature>
<proteinExistence type="inferred from homology"/>
<keyword evidence="3" id="KW-0472">Membrane</keyword>
<organism evidence="4 5">
    <name type="scientific">Rhodothermus marinus (strain ATCC 43812 / DSM 4252 / R-10)</name>
    <name type="common">Rhodothermus obamensis</name>
    <dbReference type="NCBI Taxonomy" id="518766"/>
    <lineage>
        <taxon>Bacteria</taxon>
        <taxon>Pseudomonadati</taxon>
        <taxon>Rhodothermota</taxon>
        <taxon>Rhodothermia</taxon>
        <taxon>Rhodothermales</taxon>
        <taxon>Rhodothermaceae</taxon>
        <taxon>Rhodothermus</taxon>
    </lineage>
</organism>
<dbReference type="eggNOG" id="COG1377">
    <property type="taxonomic scope" value="Bacteria"/>
</dbReference>
<dbReference type="MEROPS" id="N06.A01"/>
<dbReference type="PANTHER" id="PTHR30531">
    <property type="entry name" value="FLAGELLAR BIOSYNTHETIC PROTEIN FLHB"/>
    <property type="match status" value="1"/>
</dbReference>
<evidence type="ECO:0000313" key="5">
    <source>
        <dbReference type="Proteomes" id="UP000002221"/>
    </source>
</evidence>
<comment type="similarity">
    <text evidence="1">Belongs to the type III secretion exporter family.</text>
</comment>
<keyword evidence="4" id="KW-0966">Cell projection</keyword>
<dbReference type="GO" id="GO:0005886">
    <property type="term" value="C:plasma membrane"/>
    <property type="evidence" value="ECO:0007669"/>
    <property type="project" value="TreeGrafter"/>
</dbReference>
<feature type="transmembrane region" description="Helical" evidence="3">
    <location>
        <begin position="186"/>
        <end position="209"/>
    </location>
</feature>
<dbReference type="Pfam" id="PF01312">
    <property type="entry name" value="Bac_export_2"/>
    <property type="match status" value="1"/>
</dbReference>
<evidence type="ECO:0000256" key="2">
    <source>
        <dbReference type="SAM" id="MobiDB-lite"/>
    </source>
</evidence>
<keyword evidence="3" id="KW-1133">Transmembrane helix</keyword>
<feature type="transmembrane region" description="Helical" evidence="3">
    <location>
        <begin position="33"/>
        <end position="54"/>
    </location>
</feature>
<dbReference type="EMBL" id="CP001807">
    <property type="protein sequence ID" value="ACY47660.1"/>
    <property type="molecule type" value="Genomic_DNA"/>
</dbReference>
<feature type="transmembrane region" description="Helical" evidence="3">
    <location>
        <begin position="147"/>
        <end position="166"/>
    </location>
</feature>
<dbReference type="PANTHER" id="PTHR30531:SF12">
    <property type="entry name" value="FLAGELLAR BIOSYNTHETIC PROTEIN FLHB"/>
    <property type="match status" value="1"/>
</dbReference>
<name>D0MGA4_RHOM4</name>
<dbReference type="GO" id="GO:0009306">
    <property type="term" value="P:protein secretion"/>
    <property type="evidence" value="ECO:0007669"/>
    <property type="project" value="InterPro"/>
</dbReference>
<dbReference type="AlphaFoldDB" id="D0MGA4"/>
<keyword evidence="5" id="KW-1185">Reference proteome</keyword>
<dbReference type="InterPro" id="IPR006135">
    <property type="entry name" value="T3SS_substrate_exporter"/>
</dbReference>
<dbReference type="RefSeq" id="WP_012843272.1">
    <property type="nucleotide sequence ID" value="NC_013501.1"/>
</dbReference>
<evidence type="ECO:0000313" key="4">
    <source>
        <dbReference type="EMBL" id="ACY47660.1"/>
    </source>
</evidence>
<gene>
    <name evidence="4" type="ordered locus">Rmar_0762</name>
</gene>
<dbReference type="InterPro" id="IPR029025">
    <property type="entry name" value="T3SS_substrate_exporter_C"/>
</dbReference>
<dbReference type="OrthoDB" id="9807950at2"/>
<accession>D0MGA4</accession>
<dbReference type="HOGENOM" id="CLU_041013_1_3_10"/>
<keyword evidence="4" id="KW-0969">Cilium</keyword>
<keyword evidence="3" id="KW-0812">Transmembrane</keyword>
<evidence type="ECO:0000256" key="1">
    <source>
        <dbReference type="ARBA" id="ARBA00010690"/>
    </source>
</evidence>
<evidence type="ECO:0000256" key="3">
    <source>
        <dbReference type="SAM" id="Phobius"/>
    </source>
</evidence>
<protein>
    <submittedName>
        <fullName evidence="4">Flagellar biosynthetic protein FlhB</fullName>
    </submittedName>
</protein>
<dbReference type="Gene3D" id="3.40.1690.10">
    <property type="entry name" value="secretion proteins EscU"/>
    <property type="match status" value="1"/>
</dbReference>
<dbReference type="PRINTS" id="PR00950">
    <property type="entry name" value="TYPE3IMSPROT"/>
</dbReference>
<dbReference type="KEGG" id="rmr:Rmar_0762"/>
<dbReference type="SUPFAM" id="SSF160544">
    <property type="entry name" value="EscU C-terminal domain-like"/>
    <property type="match status" value="1"/>
</dbReference>